<dbReference type="OMA" id="VYAEKNQ"/>
<evidence type="ECO:0000313" key="1">
    <source>
        <dbReference type="EMBL" id="CUG67720.1"/>
    </source>
</evidence>
<sequence>MLRLTSRWLARPKGPLGQRPGGSFEKTMPYRSETAMINLHQRGGFNANMRNRFRTPQKANKFRAVPRDLGEVPRNYALKSLFLQQPIRLLDLWETLKQRDDIPFDSMKHLRNVLKISGKMKWVYAEKNQTNNMWYYYIHQSRMAEVQDMIRQESILDKERDAHAAVQRTQEAKALASDRSVALDASIMALQNMLVQNVATIAEFDPEYTRSLPYVTESGAVNVAWNLPARSRESEENANAI</sequence>
<reference evidence="2" key="1">
    <citation type="submission" date="2015-09" db="EMBL/GenBank/DDBJ databases">
        <authorList>
            <consortium name="Pathogen Informatics"/>
        </authorList>
    </citation>
    <scope>NUCLEOTIDE SEQUENCE [LARGE SCALE GENOMIC DNA]</scope>
    <source>
        <strain evidence="2">Lake Konstanz</strain>
    </source>
</reference>
<dbReference type="VEuPathDB" id="TriTrypDB:BSAL_82940"/>
<proteinExistence type="predicted"/>
<dbReference type="Proteomes" id="UP000051952">
    <property type="component" value="Unassembled WGS sequence"/>
</dbReference>
<organism evidence="1 2">
    <name type="scientific">Bodo saltans</name>
    <name type="common">Flagellated protozoan</name>
    <dbReference type="NCBI Taxonomy" id="75058"/>
    <lineage>
        <taxon>Eukaryota</taxon>
        <taxon>Discoba</taxon>
        <taxon>Euglenozoa</taxon>
        <taxon>Kinetoplastea</taxon>
        <taxon>Metakinetoplastina</taxon>
        <taxon>Eubodonida</taxon>
        <taxon>Bodonidae</taxon>
        <taxon>Bodo</taxon>
    </lineage>
</organism>
<dbReference type="AlphaFoldDB" id="A0A0S4IZI9"/>
<protein>
    <submittedName>
        <fullName evidence="1">Uncharacterized protein</fullName>
    </submittedName>
</protein>
<gene>
    <name evidence="1" type="ORF">BSAL_82940</name>
</gene>
<accession>A0A0S4IZI9</accession>
<dbReference type="EMBL" id="CYKH01000929">
    <property type="protein sequence ID" value="CUG67720.1"/>
    <property type="molecule type" value="Genomic_DNA"/>
</dbReference>
<keyword evidence="2" id="KW-1185">Reference proteome</keyword>
<evidence type="ECO:0000313" key="2">
    <source>
        <dbReference type="Proteomes" id="UP000051952"/>
    </source>
</evidence>
<dbReference type="OrthoDB" id="276081at2759"/>
<name>A0A0S4IZI9_BODSA</name>